<dbReference type="Proteomes" id="UP000176650">
    <property type="component" value="Unassembled WGS sequence"/>
</dbReference>
<comment type="caution">
    <text evidence="2">The sequence shown here is derived from an EMBL/GenBank/DDBJ whole genome shotgun (WGS) entry which is preliminary data.</text>
</comment>
<name>A0A1F5BV87_9BACT</name>
<evidence type="ECO:0000313" key="3">
    <source>
        <dbReference type="Proteomes" id="UP000176650"/>
    </source>
</evidence>
<dbReference type="EMBL" id="MEYS01000001">
    <property type="protein sequence ID" value="OGD34501.1"/>
    <property type="molecule type" value="Genomic_DNA"/>
</dbReference>
<proteinExistence type="predicted"/>
<accession>A0A1F5BV87</accession>
<evidence type="ECO:0000256" key="1">
    <source>
        <dbReference type="SAM" id="Phobius"/>
    </source>
</evidence>
<evidence type="ECO:0000313" key="2">
    <source>
        <dbReference type="EMBL" id="OGD34501.1"/>
    </source>
</evidence>
<dbReference type="STRING" id="1797298.A2988_03210"/>
<gene>
    <name evidence="2" type="ORF">A2988_03210</name>
</gene>
<organism evidence="2 3">
    <name type="scientific">Candidatus Azambacteria bacterium RIFCSPLOWO2_01_FULL_46_25</name>
    <dbReference type="NCBI Taxonomy" id="1797298"/>
    <lineage>
        <taxon>Bacteria</taxon>
        <taxon>Candidatus Azamiibacteriota</taxon>
    </lineage>
</organism>
<keyword evidence="1" id="KW-0812">Transmembrane</keyword>
<keyword evidence="1" id="KW-0472">Membrane</keyword>
<protein>
    <submittedName>
        <fullName evidence="2">Uncharacterized protein</fullName>
    </submittedName>
</protein>
<sequence>MQNPIKKLRISLKANEANKLKAERGFTIIETLIYASLVSIVAGVLTVSVANNLKAYNKSEARQNVLANANAALKLIMDEVKYAKSIYTPTSVFGSANGQLSLETVQNAPTGENTTYVDYYLDGGRIYEKREGQAALPLTSDRVFTTSLLFTRSVATSTKDSITVEIGAKINTASGLLESQASTTVQSTAALRGAY</sequence>
<reference evidence="2 3" key="1">
    <citation type="journal article" date="2016" name="Nat. Commun.">
        <title>Thousands of microbial genomes shed light on interconnected biogeochemical processes in an aquifer system.</title>
        <authorList>
            <person name="Anantharaman K."/>
            <person name="Brown C.T."/>
            <person name="Hug L.A."/>
            <person name="Sharon I."/>
            <person name="Castelle C.J."/>
            <person name="Probst A.J."/>
            <person name="Thomas B.C."/>
            <person name="Singh A."/>
            <person name="Wilkins M.J."/>
            <person name="Karaoz U."/>
            <person name="Brodie E.L."/>
            <person name="Williams K.H."/>
            <person name="Hubbard S.S."/>
            <person name="Banfield J.F."/>
        </authorList>
    </citation>
    <scope>NUCLEOTIDE SEQUENCE [LARGE SCALE GENOMIC DNA]</scope>
</reference>
<feature type="transmembrane region" description="Helical" evidence="1">
    <location>
        <begin position="32"/>
        <end position="53"/>
    </location>
</feature>
<keyword evidence="1" id="KW-1133">Transmembrane helix</keyword>
<dbReference type="AlphaFoldDB" id="A0A1F5BV87"/>